<dbReference type="InterPro" id="IPR006597">
    <property type="entry name" value="Sel1-like"/>
</dbReference>
<proteinExistence type="predicted"/>
<dbReference type="AlphaFoldDB" id="A0A5C0AVM8"/>
<feature type="signal peptide" evidence="1">
    <location>
        <begin position="1"/>
        <end position="18"/>
    </location>
</feature>
<dbReference type="Gene3D" id="1.25.40.10">
    <property type="entry name" value="Tetratricopeptide repeat domain"/>
    <property type="match status" value="1"/>
</dbReference>
<evidence type="ECO:0000256" key="1">
    <source>
        <dbReference type="SAM" id="SignalP"/>
    </source>
</evidence>
<gene>
    <name evidence="2" type="ORF">FXN63_12040</name>
</gene>
<dbReference type="RefSeq" id="WP_148815131.1">
    <property type="nucleotide sequence ID" value="NZ_CP043046.1"/>
</dbReference>
<dbReference type="InterPro" id="IPR011990">
    <property type="entry name" value="TPR-like_helical_dom_sf"/>
</dbReference>
<sequence length="200" mass="22883">MNYRFLTPVFILALAACAQNTPTSSAPSNTVRICDDLGCSQRPKSQITADLVDRSQDAPSNPQFDKLRQLAESDPRAAYDLGLRYFRGDGVRQDSYQALVWMRKAGEGGDLQAQKALGGFYLAGLEEMGADPREAEKWLTLAAGRGDEESRALLAQASEAKRSEQAAYKWHAHWRSVYHRYWYSGYAYRWHWRQYGWYWN</sequence>
<dbReference type="SMART" id="SM00671">
    <property type="entry name" value="SEL1"/>
    <property type="match status" value="2"/>
</dbReference>
<keyword evidence="1" id="KW-0732">Signal</keyword>
<accession>A0A5C0AVM8</accession>
<dbReference type="SUPFAM" id="SSF81901">
    <property type="entry name" value="HCP-like"/>
    <property type="match status" value="1"/>
</dbReference>
<evidence type="ECO:0000313" key="2">
    <source>
        <dbReference type="EMBL" id="QEI06479.1"/>
    </source>
</evidence>
<dbReference type="Pfam" id="PF08238">
    <property type="entry name" value="Sel1"/>
    <property type="match status" value="2"/>
</dbReference>
<feature type="chain" id="PRO_5022835602" evidence="1">
    <location>
        <begin position="19"/>
        <end position="200"/>
    </location>
</feature>
<reference evidence="2 3" key="1">
    <citation type="submission" date="2019-08" db="EMBL/GenBank/DDBJ databases">
        <title>Amphibian skin-associated Pigmentiphaga: genome sequence and occurrence across geography and hosts.</title>
        <authorList>
            <person name="Bletz M.C."/>
            <person name="Bunk B."/>
            <person name="Sproeer C."/>
            <person name="Biwer P."/>
            <person name="Reiter S."/>
            <person name="Rabemananjara F.C.E."/>
            <person name="Schulz S."/>
            <person name="Overmann J."/>
            <person name="Vences M."/>
        </authorList>
    </citation>
    <scope>NUCLEOTIDE SEQUENCE [LARGE SCALE GENOMIC DNA]</scope>
    <source>
        <strain evidence="2 3">Mada1488</strain>
    </source>
</reference>
<dbReference type="PROSITE" id="PS51257">
    <property type="entry name" value="PROKAR_LIPOPROTEIN"/>
    <property type="match status" value="1"/>
</dbReference>
<name>A0A5C0AVM8_9BURK</name>
<dbReference type="Proteomes" id="UP000325161">
    <property type="component" value="Chromosome"/>
</dbReference>
<dbReference type="OrthoDB" id="5365194at2"/>
<dbReference type="KEGG" id="pacr:FXN63_12040"/>
<evidence type="ECO:0000313" key="3">
    <source>
        <dbReference type="Proteomes" id="UP000325161"/>
    </source>
</evidence>
<protein>
    <submittedName>
        <fullName evidence="2">Sel1 repeat family protein</fullName>
    </submittedName>
</protein>
<organism evidence="2 3">
    <name type="scientific">Pigmentiphaga aceris</name>
    <dbReference type="NCBI Taxonomy" id="1940612"/>
    <lineage>
        <taxon>Bacteria</taxon>
        <taxon>Pseudomonadati</taxon>
        <taxon>Pseudomonadota</taxon>
        <taxon>Betaproteobacteria</taxon>
        <taxon>Burkholderiales</taxon>
        <taxon>Alcaligenaceae</taxon>
        <taxon>Pigmentiphaga</taxon>
    </lineage>
</organism>
<keyword evidence="3" id="KW-1185">Reference proteome</keyword>
<dbReference type="EMBL" id="CP043046">
    <property type="protein sequence ID" value="QEI06479.1"/>
    <property type="molecule type" value="Genomic_DNA"/>
</dbReference>